<keyword evidence="1" id="KW-0732">Signal</keyword>
<evidence type="ECO:0000313" key="3">
    <source>
        <dbReference type="Proteomes" id="UP000244201"/>
    </source>
</evidence>
<dbReference type="GO" id="GO:0005975">
    <property type="term" value="P:carbohydrate metabolic process"/>
    <property type="evidence" value="ECO:0007669"/>
    <property type="project" value="InterPro"/>
</dbReference>
<dbReference type="EMBL" id="CP026304">
    <property type="protein sequence ID" value="AVZ74809.1"/>
    <property type="molecule type" value="Genomic_DNA"/>
</dbReference>
<proteinExistence type="predicted"/>
<dbReference type="SUPFAM" id="SSF88713">
    <property type="entry name" value="Glycoside hydrolase/deacetylase"/>
    <property type="match status" value="1"/>
</dbReference>
<dbReference type="InterPro" id="IPR011330">
    <property type="entry name" value="Glyco_hydro/deAcase_b/a-brl"/>
</dbReference>
<name>A0A2R4T6P1_9ACTN</name>
<accession>A0A2R4T6P1</accession>
<evidence type="ECO:0000256" key="1">
    <source>
        <dbReference type="SAM" id="SignalP"/>
    </source>
</evidence>
<dbReference type="PROSITE" id="PS51257">
    <property type="entry name" value="PROKAR_LIPOPROTEIN"/>
    <property type="match status" value="1"/>
</dbReference>
<dbReference type="Proteomes" id="UP000244201">
    <property type="component" value="Chromosome"/>
</dbReference>
<sequence>MSGAHRLLAGLLAAGALLASGLVSGCAQSVDPIERLGRKAARQVTPGAGAPGPAARKRWGLAGPLATAPKPPAHRPSMPYVVNRVPTRQKVVFLAFDDGAERDREFLRMTGDLKLPVSMVRTAGRTDLRALSYEGQRAEICGRPRGHTWPHFRPPGGAYNADTLRAAADCGVRAVVLGREYAEGERLRPGDIVLARRETTARLLHRIQEQGYAVARLEDYV</sequence>
<evidence type="ECO:0000313" key="2">
    <source>
        <dbReference type="EMBL" id="AVZ74809.1"/>
    </source>
</evidence>
<gene>
    <name evidence="2" type="ORF">SLUN_24185</name>
</gene>
<dbReference type="OrthoDB" id="3373088at2"/>
<organism evidence="2 3">
    <name type="scientific">Streptomyces lunaelactis</name>
    <dbReference type="NCBI Taxonomy" id="1535768"/>
    <lineage>
        <taxon>Bacteria</taxon>
        <taxon>Bacillati</taxon>
        <taxon>Actinomycetota</taxon>
        <taxon>Actinomycetes</taxon>
        <taxon>Kitasatosporales</taxon>
        <taxon>Streptomycetaceae</taxon>
        <taxon>Streptomyces</taxon>
    </lineage>
</organism>
<dbReference type="AlphaFoldDB" id="A0A2R4T6P1"/>
<dbReference type="RefSeq" id="WP_108151598.1">
    <property type="nucleotide sequence ID" value="NZ_CP026304.1"/>
</dbReference>
<dbReference type="Gene3D" id="3.20.20.370">
    <property type="entry name" value="Glycoside hydrolase/deacetylase"/>
    <property type="match status" value="1"/>
</dbReference>
<protein>
    <submittedName>
        <fullName evidence="2">Polysaccharide deacetylase</fullName>
    </submittedName>
</protein>
<feature type="signal peptide" evidence="1">
    <location>
        <begin position="1"/>
        <end position="29"/>
    </location>
</feature>
<keyword evidence="3" id="KW-1185">Reference proteome</keyword>
<reference evidence="2 3" key="1">
    <citation type="submission" date="2018-01" db="EMBL/GenBank/DDBJ databases">
        <title>Complete genome sequence of Streptomyces lunaelactis MM109T, a Ferroverdin A producer isolated from cave moonmilk deposits.</title>
        <authorList>
            <person name="Naome A."/>
            <person name="Martinet L."/>
            <person name="Maciejewska M."/>
            <person name="Anderssen S."/>
            <person name="Adam D."/>
            <person name="Tenconi E."/>
            <person name="Deflandre B."/>
            <person name="Arguelles-Arias A."/>
            <person name="Calusinska M."/>
            <person name="Copieters W."/>
            <person name="Karim L."/>
            <person name="Hanikenne M."/>
            <person name="Baurain D."/>
            <person name="van Wezel G."/>
            <person name="Smargiasso N."/>
            <person name="de Pauw E."/>
            <person name="Delfosse P."/>
            <person name="Rigali S."/>
        </authorList>
    </citation>
    <scope>NUCLEOTIDE SEQUENCE [LARGE SCALE GENOMIC DNA]</scope>
    <source>
        <strain evidence="2 3">MM109</strain>
    </source>
</reference>
<dbReference type="GeneID" id="55658350"/>
<dbReference type="KEGG" id="slk:SLUN_24185"/>
<feature type="chain" id="PRO_5015321546" evidence="1">
    <location>
        <begin position="30"/>
        <end position="221"/>
    </location>
</feature>